<gene>
    <name evidence="1" type="primary">ORF51089</name>
</gene>
<dbReference type="EMBL" id="HACG01017377">
    <property type="protein sequence ID" value="CEK64242.1"/>
    <property type="molecule type" value="Transcribed_RNA"/>
</dbReference>
<name>A0A0B6Z775_9EUPU</name>
<accession>A0A0B6Z775</accession>
<sequence>MATVSVTSSAWSVTGESMSCMVAIVVVVWINSSCQQHPHPTLPPSRVPLFGYTMAQHCAAASYDVYRRCPFKQ</sequence>
<organism evidence="1">
    <name type="scientific">Arion vulgaris</name>
    <dbReference type="NCBI Taxonomy" id="1028688"/>
    <lineage>
        <taxon>Eukaryota</taxon>
        <taxon>Metazoa</taxon>
        <taxon>Spiralia</taxon>
        <taxon>Lophotrochozoa</taxon>
        <taxon>Mollusca</taxon>
        <taxon>Gastropoda</taxon>
        <taxon>Heterobranchia</taxon>
        <taxon>Euthyneura</taxon>
        <taxon>Panpulmonata</taxon>
        <taxon>Eupulmonata</taxon>
        <taxon>Stylommatophora</taxon>
        <taxon>Helicina</taxon>
        <taxon>Arionoidea</taxon>
        <taxon>Arionidae</taxon>
        <taxon>Arion</taxon>
    </lineage>
</organism>
<evidence type="ECO:0000313" key="1">
    <source>
        <dbReference type="EMBL" id="CEK64242.1"/>
    </source>
</evidence>
<proteinExistence type="predicted"/>
<reference evidence="1" key="1">
    <citation type="submission" date="2014-12" db="EMBL/GenBank/DDBJ databases">
        <title>Insight into the proteome of Arion vulgaris.</title>
        <authorList>
            <person name="Aradska J."/>
            <person name="Bulat T."/>
            <person name="Smidak R."/>
            <person name="Sarate P."/>
            <person name="Gangsoo J."/>
            <person name="Sialana F."/>
            <person name="Bilban M."/>
            <person name="Lubec G."/>
        </authorList>
    </citation>
    <scope>NUCLEOTIDE SEQUENCE</scope>
    <source>
        <tissue evidence="1">Skin</tissue>
    </source>
</reference>
<dbReference type="AlphaFoldDB" id="A0A0B6Z775"/>
<protein>
    <submittedName>
        <fullName evidence="1">Uncharacterized protein</fullName>
    </submittedName>
</protein>